<evidence type="ECO:0000313" key="1">
    <source>
        <dbReference type="EMBL" id="ADB39070.1"/>
    </source>
</evidence>
<dbReference type="HOGENOM" id="CLU_2025281_0_0_10"/>
<evidence type="ECO:0000313" key="2">
    <source>
        <dbReference type="Proteomes" id="UP000002028"/>
    </source>
</evidence>
<gene>
    <name evidence="1" type="ordered locus">Slin_3059</name>
</gene>
<dbReference type="KEGG" id="sli:Slin_3059"/>
<organism evidence="1 2">
    <name type="scientific">Spirosoma linguale (strain ATCC 33905 / DSM 74 / LMG 10896 / Claus 1)</name>
    <dbReference type="NCBI Taxonomy" id="504472"/>
    <lineage>
        <taxon>Bacteria</taxon>
        <taxon>Pseudomonadati</taxon>
        <taxon>Bacteroidota</taxon>
        <taxon>Cytophagia</taxon>
        <taxon>Cytophagales</taxon>
        <taxon>Cytophagaceae</taxon>
        <taxon>Spirosoma</taxon>
    </lineage>
</organism>
<keyword evidence="2" id="KW-1185">Reference proteome</keyword>
<proteinExistence type="predicted"/>
<dbReference type="STRING" id="504472.Slin_3059"/>
<reference evidence="1 2" key="1">
    <citation type="journal article" date="2010" name="Stand. Genomic Sci.">
        <title>Complete genome sequence of Spirosoma linguale type strain (1).</title>
        <authorList>
            <person name="Lail K."/>
            <person name="Sikorski J."/>
            <person name="Saunders E."/>
            <person name="Lapidus A."/>
            <person name="Glavina Del Rio T."/>
            <person name="Copeland A."/>
            <person name="Tice H."/>
            <person name="Cheng J.-F."/>
            <person name="Lucas S."/>
            <person name="Nolan M."/>
            <person name="Bruce D."/>
            <person name="Goodwin L."/>
            <person name="Pitluck S."/>
            <person name="Ivanova N."/>
            <person name="Mavromatis K."/>
            <person name="Ovchinnikova G."/>
            <person name="Pati A."/>
            <person name="Chen A."/>
            <person name="Palaniappan K."/>
            <person name="Land M."/>
            <person name="Hauser L."/>
            <person name="Chang Y.-J."/>
            <person name="Jeffries C.D."/>
            <person name="Chain P."/>
            <person name="Brettin T."/>
            <person name="Detter J.C."/>
            <person name="Schuetze A."/>
            <person name="Rohde M."/>
            <person name="Tindall B.J."/>
            <person name="Goeker M."/>
            <person name="Bristow J."/>
            <person name="Eisen J.A."/>
            <person name="Markowitz V."/>
            <person name="Hugenholtz P."/>
            <person name="Kyrpides N.C."/>
            <person name="Klenk H.-P."/>
            <person name="Chen F."/>
        </authorList>
    </citation>
    <scope>NUCLEOTIDE SEQUENCE [LARGE SCALE GENOMIC DNA]</scope>
    <source>
        <strain evidence="2">ATCC 33905 / DSM 74 / LMG 10896 / Claus 1</strain>
    </source>
</reference>
<accession>D2QLC3</accession>
<dbReference type="AlphaFoldDB" id="D2QLC3"/>
<dbReference type="EMBL" id="CP001769">
    <property type="protein sequence ID" value="ADB39070.1"/>
    <property type="molecule type" value="Genomic_DNA"/>
</dbReference>
<dbReference type="Proteomes" id="UP000002028">
    <property type="component" value="Chromosome"/>
</dbReference>
<protein>
    <recommendedName>
        <fullName evidence="3">Aspartyl protease</fullName>
    </recommendedName>
</protein>
<name>D2QLC3_SPILD</name>
<sequence length="122" mass="13530">MLLAHSMSNNQLNIQFDTGASTKFSVAPIGLAKIGTHHTKRQLNLSSAVGQFMRINRRRVSKNVSVRFDKKVYNFKTVASFPNDVALGQILRDGLIGSGAFRKGVLTFDAVNHFYCFKGQLP</sequence>
<evidence type="ECO:0008006" key="3">
    <source>
        <dbReference type="Google" id="ProtNLM"/>
    </source>
</evidence>